<proteinExistence type="predicted"/>
<name>A0A9P6WSZ7_RHIOR</name>
<evidence type="ECO:0000256" key="1">
    <source>
        <dbReference type="SAM" id="MobiDB-lite"/>
    </source>
</evidence>
<keyword evidence="3" id="KW-1185">Reference proteome</keyword>
<dbReference type="EMBL" id="JAANQT010009319">
    <property type="protein sequence ID" value="KAG1277646.1"/>
    <property type="molecule type" value="Genomic_DNA"/>
</dbReference>
<dbReference type="AlphaFoldDB" id="A0A9P6WSZ7"/>
<dbReference type="Proteomes" id="UP000716291">
    <property type="component" value="Unassembled WGS sequence"/>
</dbReference>
<evidence type="ECO:0000313" key="2">
    <source>
        <dbReference type="EMBL" id="KAG1277646.1"/>
    </source>
</evidence>
<reference evidence="2" key="1">
    <citation type="journal article" date="2020" name="Microb. Genom.">
        <title>Genetic diversity of clinical and environmental Mucorales isolates obtained from an investigation of mucormycosis cases among solid organ transplant recipients.</title>
        <authorList>
            <person name="Nguyen M.H."/>
            <person name="Kaul D."/>
            <person name="Muto C."/>
            <person name="Cheng S.J."/>
            <person name="Richter R.A."/>
            <person name="Bruno V.M."/>
            <person name="Liu G."/>
            <person name="Beyhan S."/>
            <person name="Sundermann A.J."/>
            <person name="Mounaud S."/>
            <person name="Pasculle A.W."/>
            <person name="Nierman W.C."/>
            <person name="Driscoll E."/>
            <person name="Cumbie R."/>
            <person name="Clancy C.J."/>
            <person name="Dupont C.L."/>
        </authorList>
    </citation>
    <scope>NUCLEOTIDE SEQUENCE</scope>
    <source>
        <strain evidence="2">GL11</strain>
    </source>
</reference>
<evidence type="ECO:0000313" key="3">
    <source>
        <dbReference type="Proteomes" id="UP000716291"/>
    </source>
</evidence>
<comment type="caution">
    <text evidence="2">The sequence shown here is derived from an EMBL/GenBank/DDBJ whole genome shotgun (WGS) entry which is preliminary data.</text>
</comment>
<sequence>MLAERDDLYAELDDLKGLKRGILRLGLPPLGSNREQPGGARQPPTGGNGDGRRNRAGGVAATRARQRGLAAWGA</sequence>
<protein>
    <submittedName>
        <fullName evidence="2">Uncharacterized protein</fullName>
    </submittedName>
</protein>
<feature type="region of interest" description="Disordered" evidence="1">
    <location>
        <begin position="26"/>
        <end position="74"/>
    </location>
</feature>
<gene>
    <name evidence="2" type="ORF">G6F64_014710</name>
</gene>
<accession>A0A9P6WSZ7</accession>
<organism evidence="2 3">
    <name type="scientific">Rhizopus oryzae</name>
    <name type="common">Mucormycosis agent</name>
    <name type="synonym">Rhizopus arrhizus var. delemar</name>
    <dbReference type="NCBI Taxonomy" id="64495"/>
    <lineage>
        <taxon>Eukaryota</taxon>
        <taxon>Fungi</taxon>
        <taxon>Fungi incertae sedis</taxon>
        <taxon>Mucoromycota</taxon>
        <taxon>Mucoromycotina</taxon>
        <taxon>Mucoromycetes</taxon>
        <taxon>Mucorales</taxon>
        <taxon>Mucorineae</taxon>
        <taxon>Rhizopodaceae</taxon>
        <taxon>Rhizopus</taxon>
    </lineage>
</organism>